<dbReference type="AlphaFoldDB" id="A0A409YQ06"/>
<protein>
    <submittedName>
        <fullName evidence="2">Uncharacterized protein</fullName>
    </submittedName>
</protein>
<organism evidence="2 3">
    <name type="scientific">Gymnopilus dilepis</name>
    <dbReference type="NCBI Taxonomy" id="231916"/>
    <lineage>
        <taxon>Eukaryota</taxon>
        <taxon>Fungi</taxon>
        <taxon>Dikarya</taxon>
        <taxon>Basidiomycota</taxon>
        <taxon>Agaricomycotina</taxon>
        <taxon>Agaricomycetes</taxon>
        <taxon>Agaricomycetidae</taxon>
        <taxon>Agaricales</taxon>
        <taxon>Agaricineae</taxon>
        <taxon>Hymenogastraceae</taxon>
        <taxon>Gymnopilus</taxon>
    </lineage>
</organism>
<evidence type="ECO:0000256" key="1">
    <source>
        <dbReference type="SAM" id="MobiDB-lite"/>
    </source>
</evidence>
<evidence type="ECO:0000313" key="2">
    <source>
        <dbReference type="EMBL" id="PPR05086.1"/>
    </source>
</evidence>
<dbReference type="Proteomes" id="UP000284706">
    <property type="component" value="Unassembled WGS sequence"/>
</dbReference>
<accession>A0A409YQ06</accession>
<name>A0A409YQ06_9AGAR</name>
<sequence>MDEVTTHQSNQAGSTELSNPRRRLSSQKYYQSKRDELRLKARERAARAKLRRMESETPEEAEERRSRHREAAARYREANRNKIRLKALERRYAQYSQYREANRNKIRLKALERRYAQYSQ</sequence>
<dbReference type="InParanoid" id="A0A409YQ06"/>
<gene>
    <name evidence="2" type="ORF">CVT26_012625</name>
</gene>
<reference evidence="2 3" key="1">
    <citation type="journal article" date="2018" name="Evol. Lett.">
        <title>Horizontal gene cluster transfer increased hallucinogenic mushroom diversity.</title>
        <authorList>
            <person name="Reynolds H.T."/>
            <person name="Vijayakumar V."/>
            <person name="Gluck-Thaler E."/>
            <person name="Korotkin H.B."/>
            <person name="Matheny P.B."/>
            <person name="Slot J.C."/>
        </authorList>
    </citation>
    <scope>NUCLEOTIDE SEQUENCE [LARGE SCALE GENOMIC DNA]</scope>
    <source>
        <strain evidence="2 3">SRW20</strain>
    </source>
</reference>
<keyword evidence="3" id="KW-1185">Reference proteome</keyword>
<feature type="compositionally biased region" description="Basic and acidic residues" evidence="1">
    <location>
        <begin position="62"/>
        <end position="74"/>
    </location>
</feature>
<dbReference type="EMBL" id="NHYE01000523">
    <property type="protein sequence ID" value="PPR05086.1"/>
    <property type="molecule type" value="Genomic_DNA"/>
</dbReference>
<proteinExistence type="predicted"/>
<comment type="caution">
    <text evidence="2">The sequence shown here is derived from an EMBL/GenBank/DDBJ whole genome shotgun (WGS) entry which is preliminary data.</text>
</comment>
<feature type="compositionally biased region" description="Polar residues" evidence="1">
    <location>
        <begin position="1"/>
        <end position="18"/>
    </location>
</feature>
<feature type="compositionally biased region" description="Basic and acidic residues" evidence="1">
    <location>
        <begin position="32"/>
        <end position="55"/>
    </location>
</feature>
<feature type="region of interest" description="Disordered" evidence="1">
    <location>
        <begin position="1"/>
        <end position="74"/>
    </location>
</feature>
<evidence type="ECO:0000313" key="3">
    <source>
        <dbReference type="Proteomes" id="UP000284706"/>
    </source>
</evidence>